<proteinExistence type="predicted"/>
<dbReference type="EMBL" id="AP015040">
    <property type="protein sequence ID" value="BAT93096.1"/>
    <property type="molecule type" value="Genomic_DNA"/>
</dbReference>
<dbReference type="Proteomes" id="UP000291084">
    <property type="component" value="Chromosome 7"/>
</dbReference>
<dbReference type="AlphaFoldDB" id="A0A0S3SK20"/>
<gene>
    <name evidence="1" type="primary">Vigan.07G199400</name>
    <name evidence="1" type="ORF">VIGAN_07199400</name>
</gene>
<organism evidence="1 2">
    <name type="scientific">Vigna angularis var. angularis</name>
    <dbReference type="NCBI Taxonomy" id="157739"/>
    <lineage>
        <taxon>Eukaryota</taxon>
        <taxon>Viridiplantae</taxon>
        <taxon>Streptophyta</taxon>
        <taxon>Embryophyta</taxon>
        <taxon>Tracheophyta</taxon>
        <taxon>Spermatophyta</taxon>
        <taxon>Magnoliopsida</taxon>
        <taxon>eudicotyledons</taxon>
        <taxon>Gunneridae</taxon>
        <taxon>Pentapetalae</taxon>
        <taxon>rosids</taxon>
        <taxon>fabids</taxon>
        <taxon>Fabales</taxon>
        <taxon>Fabaceae</taxon>
        <taxon>Papilionoideae</taxon>
        <taxon>50 kb inversion clade</taxon>
        <taxon>NPAAA clade</taxon>
        <taxon>indigoferoid/millettioid clade</taxon>
        <taxon>Phaseoleae</taxon>
        <taxon>Vigna</taxon>
    </lineage>
</organism>
<name>A0A0S3SK20_PHAAN</name>
<keyword evidence="2" id="KW-1185">Reference proteome</keyword>
<reference evidence="1 2" key="1">
    <citation type="journal article" date="2015" name="Sci. Rep.">
        <title>The power of single molecule real-time sequencing technology in the de novo assembly of a eukaryotic genome.</title>
        <authorList>
            <person name="Sakai H."/>
            <person name="Naito K."/>
            <person name="Ogiso-Tanaka E."/>
            <person name="Takahashi Y."/>
            <person name="Iseki K."/>
            <person name="Muto C."/>
            <person name="Satou K."/>
            <person name="Teruya K."/>
            <person name="Shiroma A."/>
            <person name="Shimoji M."/>
            <person name="Hirano T."/>
            <person name="Itoh T."/>
            <person name="Kaga A."/>
            <person name="Tomooka N."/>
        </authorList>
    </citation>
    <scope>NUCLEOTIDE SEQUENCE [LARGE SCALE GENOMIC DNA]</scope>
    <source>
        <strain evidence="2">cv. Shumari</strain>
    </source>
</reference>
<evidence type="ECO:0000313" key="1">
    <source>
        <dbReference type="EMBL" id="BAT93096.1"/>
    </source>
</evidence>
<feature type="non-terminal residue" evidence="1">
    <location>
        <position position="1"/>
    </location>
</feature>
<evidence type="ECO:0000313" key="2">
    <source>
        <dbReference type="Proteomes" id="UP000291084"/>
    </source>
</evidence>
<protein>
    <submittedName>
        <fullName evidence="1">Uncharacterized protein</fullName>
    </submittedName>
</protein>
<accession>A0A0S3SK20</accession>
<sequence>VYESDLTHPTCYAYTLNKPQNIPHTPNPYRHTCCFLFFDIDNHVFPHPSVCNFFFYLNNSHHFVLLSLRC</sequence>